<feature type="transmembrane region" description="Helical" evidence="1">
    <location>
        <begin position="178"/>
        <end position="198"/>
    </location>
</feature>
<sequence>MRTGSPSFKPPRPGWELIRIGEPHPADGGGVLNLRVGHCGGATDKTPAQAAVNVSERRKAGDPIAVWSDLRSSLVPVVLVDGTPTATGWGRIEVPLPVGRHLIEVQSQHSRTWRAFDIEAGKTTKLDYIGMLGEAHRAYGEAEVRWNLRGLHGHTVGPRGRLNYFQYLPANAKERRSFLAFMASLLVAATLAGTLAFAGLPIDVVMSVASAIWLGALAVWGFRVLWTHRRYNRLAPEAPLDTRPFTRGAVAPLVLDADGDLPELGPGSAAVLLDARFLKGDLASDELALQLPEGQARIDGRQAKAFNAVGEVVPIRHRYAVPPPEVLLDGVALGAFWTRMWLEVPPGTHRLEVRTPAAPLPVEGKAHRPHTAAAQINVEAGEVARIDLAVTVTAVPDPLRPVLHLWHCRIDRLGPAAAHEPPAAPRADVRGGLRRAVTGRFWETGDDMPPER</sequence>
<proteinExistence type="predicted"/>
<comment type="caution">
    <text evidence="2">The sequence shown here is derived from an EMBL/GenBank/DDBJ whole genome shotgun (WGS) entry which is preliminary data.</text>
</comment>
<reference evidence="2" key="1">
    <citation type="submission" date="2022-12" db="EMBL/GenBank/DDBJ databases">
        <title>Reference genome sequencing for broad-spectrum identification of bacterial and archaeal isolates by mass spectrometry.</title>
        <authorList>
            <person name="Sekiguchi Y."/>
            <person name="Tourlousse D.M."/>
        </authorList>
    </citation>
    <scope>NUCLEOTIDE SEQUENCE</scope>
    <source>
        <strain evidence="2">LLR39Z86</strain>
    </source>
</reference>
<dbReference type="Proteomes" id="UP001144313">
    <property type="component" value="Unassembled WGS sequence"/>
</dbReference>
<feature type="transmembrane region" description="Helical" evidence="1">
    <location>
        <begin position="204"/>
        <end position="226"/>
    </location>
</feature>
<keyword evidence="1" id="KW-1133">Transmembrane helix</keyword>
<dbReference type="RefSeq" id="WP_270116967.1">
    <property type="nucleotide sequence ID" value="NZ_BAAAOL010000009.1"/>
</dbReference>
<organism evidence="2 3">
    <name type="scientific">Glycomyces algeriensis</name>
    <dbReference type="NCBI Taxonomy" id="256037"/>
    <lineage>
        <taxon>Bacteria</taxon>
        <taxon>Bacillati</taxon>
        <taxon>Actinomycetota</taxon>
        <taxon>Actinomycetes</taxon>
        <taxon>Glycomycetales</taxon>
        <taxon>Glycomycetaceae</taxon>
        <taxon>Glycomyces</taxon>
    </lineage>
</organism>
<protein>
    <submittedName>
        <fullName evidence="2">Uncharacterized protein</fullName>
    </submittedName>
</protein>
<dbReference type="AlphaFoldDB" id="A0A9W6LFN8"/>
<accession>A0A9W6LFN8</accession>
<gene>
    <name evidence="2" type="ORF">GALLR39Z86_06510</name>
</gene>
<name>A0A9W6LFN8_9ACTN</name>
<keyword evidence="1" id="KW-0472">Membrane</keyword>
<evidence type="ECO:0000313" key="3">
    <source>
        <dbReference type="Proteomes" id="UP001144313"/>
    </source>
</evidence>
<evidence type="ECO:0000313" key="2">
    <source>
        <dbReference type="EMBL" id="GLI40801.1"/>
    </source>
</evidence>
<keyword evidence="3" id="KW-1185">Reference proteome</keyword>
<keyword evidence="1" id="KW-0812">Transmembrane</keyword>
<dbReference type="EMBL" id="BSDT01000001">
    <property type="protein sequence ID" value="GLI40801.1"/>
    <property type="molecule type" value="Genomic_DNA"/>
</dbReference>
<evidence type="ECO:0000256" key="1">
    <source>
        <dbReference type="SAM" id="Phobius"/>
    </source>
</evidence>